<dbReference type="PANTHER" id="PTHR11552">
    <property type="entry name" value="GLUCOSE-METHANOL-CHOLINE GMC OXIDOREDUCTASE"/>
    <property type="match status" value="1"/>
</dbReference>
<dbReference type="PANTHER" id="PTHR11552:SF210">
    <property type="entry name" value="GLUCOSE-METHANOL-CHOLINE OXIDOREDUCTASE N-TERMINAL DOMAIN-CONTAINING PROTEIN-RELATED"/>
    <property type="match status" value="1"/>
</dbReference>
<dbReference type="InterPro" id="IPR012132">
    <property type="entry name" value="GMC_OxRdtase"/>
</dbReference>
<feature type="binding site" evidence="2">
    <location>
        <begin position="23"/>
        <end position="24"/>
    </location>
    <ligand>
        <name>FAD</name>
        <dbReference type="ChEBI" id="CHEBI:57692"/>
    </ligand>
</feature>
<feature type="binding site" evidence="2">
    <location>
        <position position="245"/>
    </location>
    <ligand>
        <name>FAD</name>
        <dbReference type="ChEBI" id="CHEBI:57692"/>
    </ligand>
</feature>
<evidence type="ECO:0000313" key="4">
    <source>
        <dbReference type="EMBL" id="KAF2817693.1"/>
    </source>
</evidence>
<dbReference type="SUPFAM" id="SSF51905">
    <property type="entry name" value="FAD/NAD(P)-binding domain"/>
    <property type="match status" value="1"/>
</dbReference>
<comment type="similarity">
    <text evidence="1">Belongs to the GMC oxidoreductase family.</text>
</comment>
<dbReference type="InterPro" id="IPR007867">
    <property type="entry name" value="GMC_OxRtase_C"/>
</dbReference>
<reference evidence="4 6" key="1">
    <citation type="journal article" date="2020" name="Stud. Mycol.">
        <title>101 Dothideomycetes genomes: a test case for predicting lifestyles and emergence of pathogens.</title>
        <authorList>
            <person name="Haridas S."/>
            <person name="Albert R."/>
            <person name="Binder M."/>
            <person name="Bloem J."/>
            <person name="Labutti K."/>
            <person name="Salamov A."/>
            <person name="Andreopoulos B."/>
            <person name="Baker S."/>
            <person name="Barry K."/>
            <person name="Bills G."/>
            <person name="Bluhm B."/>
            <person name="Cannon C."/>
            <person name="Castanera R."/>
            <person name="Culley D."/>
            <person name="Daum C."/>
            <person name="Ezra D."/>
            <person name="Gonzalez J."/>
            <person name="Henrissat B."/>
            <person name="Kuo A."/>
            <person name="Liang C."/>
            <person name="Lipzen A."/>
            <person name="Lutzoni F."/>
            <person name="Magnuson J."/>
            <person name="Mondo S."/>
            <person name="Nolan M."/>
            <person name="Ohm R."/>
            <person name="Pangilinan J."/>
            <person name="Park H.-J."/>
            <person name="Ramirez L."/>
            <person name="Alfaro M."/>
            <person name="Sun H."/>
            <person name="Tritt A."/>
            <person name="Yoshinaga Y."/>
            <person name="Zwiers L.-H."/>
            <person name="Turgeon B."/>
            <person name="Goodwin S."/>
            <person name="Spatafora J."/>
            <person name="Crous P."/>
            <person name="Grigoriev I."/>
        </authorList>
    </citation>
    <scope>NUCLEOTIDE SEQUENCE</scope>
    <source>
        <strain evidence="4 6">CBS 304.34</strain>
    </source>
</reference>
<evidence type="ECO:0000256" key="2">
    <source>
        <dbReference type="PIRSR" id="PIRSR000137-2"/>
    </source>
</evidence>
<dbReference type="Pfam" id="PF00732">
    <property type="entry name" value="GMC_oxred_N"/>
    <property type="match status" value="1"/>
</dbReference>
<dbReference type="EMBL" id="MU003692">
    <property type="protein sequence ID" value="KAF2817693.1"/>
    <property type="molecule type" value="Genomic_DNA"/>
</dbReference>
<dbReference type="InterPro" id="IPR036188">
    <property type="entry name" value="FAD/NAD-bd_sf"/>
</dbReference>
<reference evidence="6" key="3">
    <citation type="submission" date="2025-04" db="UniProtKB">
        <authorList>
            <consortium name="RefSeq"/>
        </authorList>
    </citation>
    <scope>IDENTIFICATION</scope>
    <source>
        <strain evidence="6">CBS 304.34</strain>
    </source>
</reference>
<dbReference type="PIRSF" id="PIRSF000137">
    <property type="entry name" value="Alcohol_oxidase"/>
    <property type="match status" value="1"/>
</dbReference>
<dbReference type="GO" id="GO:0016614">
    <property type="term" value="F:oxidoreductase activity, acting on CH-OH group of donors"/>
    <property type="evidence" value="ECO:0007669"/>
    <property type="project" value="InterPro"/>
</dbReference>
<dbReference type="SUPFAM" id="SSF54373">
    <property type="entry name" value="FAD-linked reductases, C-terminal domain"/>
    <property type="match status" value="1"/>
</dbReference>
<keyword evidence="5" id="KW-1185">Reference proteome</keyword>
<reference evidence="6" key="2">
    <citation type="submission" date="2020-04" db="EMBL/GenBank/DDBJ databases">
        <authorList>
            <consortium name="NCBI Genome Project"/>
        </authorList>
    </citation>
    <scope>NUCLEOTIDE SEQUENCE</scope>
    <source>
        <strain evidence="6">CBS 304.34</strain>
    </source>
</reference>
<name>A0A6A6ZAD1_9PEZI</name>
<evidence type="ECO:0000259" key="3">
    <source>
        <dbReference type="PROSITE" id="PS00624"/>
    </source>
</evidence>
<keyword evidence="2" id="KW-0274">FAD</keyword>
<accession>A0A6A6ZAD1</accession>
<keyword evidence="2" id="KW-0285">Flavoprotein</keyword>
<dbReference type="PROSITE" id="PS00624">
    <property type="entry name" value="GMC_OXRED_2"/>
    <property type="match status" value="1"/>
</dbReference>
<dbReference type="InterPro" id="IPR000172">
    <property type="entry name" value="GMC_OxRdtase_N"/>
</dbReference>
<organism evidence="4">
    <name type="scientific">Mytilinidion resinicola</name>
    <dbReference type="NCBI Taxonomy" id="574789"/>
    <lineage>
        <taxon>Eukaryota</taxon>
        <taxon>Fungi</taxon>
        <taxon>Dikarya</taxon>
        <taxon>Ascomycota</taxon>
        <taxon>Pezizomycotina</taxon>
        <taxon>Dothideomycetes</taxon>
        <taxon>Pleosporomycetidae</taxon>
        <taxon>Mytilinidiales</taxon>
        <taxon>Mytilinidiaceae</taxon>
        <taxon>Mytilinidion</taxon>
    </lineage>
</organism>
<dbReference type="Gene3D" id="3.30.560.10">
    <property type="entry name" value="Glucose Oxidase, domain 3"/>
    <property type="match status" value="1"/>
</dbReference>
<dbReference type="RefSeq" id="XP_033584657.1">
    <property type="nucleotide sequence ID" value="XM_033713480.1"/>
</dbReference>
<gene>
    <name evidence="4 6" type="ORF">BDZ99DRAFT_22679</name>
</gene>
<dbReference type="Proteomes" id="UP000504636">
    <property type="component" value="Unplaced"/>
</dbReference>
<dbReference type="Gene3D" id="3.50.50.60">
    <property type="entry name" value="FAD/NAD(P)-binding domain"/>
    <property type="match status" value="1"/>
</dbReference>
<feature type="domain" description="Glucose-methanol-choline oxidoreductase N-terminal" evidence="3">
    <location>
        <begin position="286"/>
        <end position="300"/>
    </location>
</feature>
<evidence type="ECO:0000256" key="1">
    <source>
        <dbReference type="ARBA" id="ARBA00010790"/>
    </source>
</evidence>
<dbReference type="OrthoDB" id="269227at2759"/>
<evidence type="ECO:0000313" key="5">
    <source>
        <dbReference type="Proteomes" id="UP000504636"/>
    </source>
</evidence>
<feature type="binding site" evidence="2">
    <location>
        <begin position="548"/>
        <end position="549"/>
    </location>
    <ligand>
        <name>FAD</name>
        <dbReference type="ChEBI" id="CHEBI:57692"/>
    </ligand>
</feature>
<proteinExistence type="inferred from homology"/>
<protein>
    <submittedName>
        <fullName evidence="4 6">Aryl-alcohol dehydrogenase</fullName>
    </submittedName>
</protein>
<dbReference type="Pfam" id="PF05199">
    <property type="entry name" value="GMC_oxred_C"/>
    <property type="match status" value="1"/>
</dbReference>
<evidence type="ECO:0000313" key="6">
    <source>
        <dbReference type="RefSeq" id="XP_033584657.1"/>
    </source>
</evidence>
<sequence length="614" mass="66332">MDTSSTTGLETETYDYIIVGGGTSGLVVANRLSEDVSVRVLVLEAGADSTKDPRIFIPGLAPSTYWNPDFDWKFTSTPQKQLGGRTIAHSMGKTLGGSSAINMGMIIWPGRVTFDSWKAIGNPGWGWDESMVKYIKKFHTYNPPSAEVQKKVSYEADETAHGTSGPVQVNFGTDYMPYHEAWAPTFKNMGYPLTGDPVTGLSSGAFTSGGAIDPVSKTRSHSGAVYFNEEIAKRPNLRVVTEAFVEKVLLKTEEDGSVTATGVQVRTKDGVLREISTANEVILAAGSFKSPQILELSGIGNPSLLKIHGIPVVIPNINVGENLQDHALIPFNWEVVDGASADIIAKDPSVMAAAMEAYQTAKAGPLGQNPLVSSFIHIDLSDAERNELVDTHLAAHPPQTPAEVAQFEQLRQILDIPNEPTAQYTFAPMQLLSRESPLPSGIFGMSHDGYFVTVVTALNHPFSRGSTHIASANPADKPTIDTGYLRHPLDLELEARHLLLLEKIMAAEPMASLLKPGGRRIHNYDKPEPIADLEDAKKVARELVVSNWHTSGSCAMQPLEKGGVVSDKLLVYGTRNLRVVDASIFPLVPRGNIQASVFAVAEKCADVIKEEAGK</sequence>
<comment type="cofactor">
    <cofactor evidence="2">
        <name>FAD</name>
        <dbReference type="ChEBI" id="CHEBI:57692"/>
    </cofactor>
</comment>
<dbReference type="AlphaFoldDB" id="A0A6A6ZAD1"/>
<dbReference type="GeneID" id="54454373"/>
<dbReference type="GO" id="GO:0050660">
    <property type="term" value="F:flavin adenine dinucleotide binding"/>
    <property type="evidence" value="ECO:0007669"/>
    <property type="project" value="InterPro"/>
</dbReference>